<reference evidence="1" key="1">
    <citation type="journal article" date="2020" name="Cell">
        <title>Large-Scale Comparative Analyses of Tick Genomes Elucidate Their Genetic Diversity and Vector Capacities.</title>
        <authorList>
            <consortium name="Tick Genome and Microbiome Consortium (TIGMIC)"/>
            <person name="Jia N."/>
            <person name="Wang J."/>
            <person name="Shi W."/>
            <person name="Du L."/>
            <person name="Sun Y."/>
            <person name="Zhan W."/>
            <person name="Jiang J.F."/>
            <person name="Wang Q."/>
            <person name="Zhang B."/>
            <person name="Ji P."/>
            <person name="Bell-Sakyi L."/>
            <person name="Cui X.M."/>
            <person name="Yuan T.T."/>
            <person name="Jiang B.G."/>
            <person name="Yang W.F."/>
            <person name="Lam T.T."/>
            <person name="Chang Q.C."/>
            <person name="Ding S.J."/>
            <person name="Wang X.J."/>
            <person name="Zhu J.G."/>
            <person name="Ruan X.D."/>
            <person name="Zhao L."/>
            <person name="Wei J.T."/>
            <person name="Ye R.Z."/>
            <person name="Que T.C."/>
            <person name="Du C.H."/>
            <person name="Zhou Y.H."/>
            <person name="Cheng J.X."/>
            <person name="Dai P.F."/>
            <person name="Guo W.B."/>
            <person name="Han X.H."/>
            <person name="Huang E.J."/>
            <person name="Li L.F."/>
            <person name="Wei W."/>
            <person name="Gao Y.C."/>
            <person name="Liu J.Z."/>
            <person name="Shao H.Z."/>
            <person name="Wang X."/>
            <person name="Wang C.C."/>
            <person name="Yang T.C."/>
            <person name="Huo Q.B."/>
            <person name="Li W."/>
            <person name="Chen H.Y."/>
            <person name="Chen S.E."/>
            <person name="Zhou L.G."/>
            <person name="Ni X.B."/>
            <person name="Tian J.H."/>
            <person name="Sheng Y."/>
            <person name="Liu T."/>
            <person name="Pan Y.S."/>
            <person name="Xia L.Y."/>
            <person name="Li J."/>
            <person name="Zhao F."/>
            <person name="Cao W.C."/>
        </authorList>
    </citation>
    <scope>NUCLEOTIDE SEQUENCE</scope>
    <source>
        <strain evidence="1">Rsan-2018</strain>
    </source>
</reference>
<dbReference type="Proteomes" id="UP000821837">
    <property type="component" value="Chromosome 3"/>
</dbReference>
<evidence type="ECO:0000313" key="1">
    <source>
        <dbReference type="EMBL" id="KAH7962640.1"/>
    </source>
</evidence>
<evidence type="ECO:0000313" key="2">
    <source>
        <dbReference type="Proteomes" id="UP000821837"/>
    </source>
</evidence>
<gene>
    <name evidence="1" type="ORF">HPB52_017286</name>
</gene>
<proteinExistence type="predicted"/>
<reference evidence="1" key="2">
    <citation type="submission" date="2021-09" db="EMBL/GenBank/DDBJ databases">
        <authorList>
            <person name="Jia N."/>
            <person name="Wang J."/>
            <person name="Shi W."/>
            <person name="Du L."/>
            <person name="Sun Y."/>
            <person name="Zhan W."/>
            <person name="Jiang J."/>
            <person name="Wang Q."/>
            <person name="Zhang B."/>
            <person name="Ji P."/>
            <person name="Sakyi L.B."/>
            <person name="Cui X."/>
            <person name="Yuan T."/>
            <person name="Jiang B."/>
            <person name="Yang W."/>
            <person name="Lam T.T.-Y."/>
            <person name="Chang Q."/>
            <person name="Ding S."/>
            <person name="Wang X."/>
            <person name="Zhu J."/>
            <person name="Ruan X."/>
            <person name="Zhao L."/>
            <person name="Wei J."/>
            <person name="Que T."/>
            <person name="Du C."/>
            <person name="Cheng J."/>
            <person name="Dai P."/>
            <person name="Han X."/>
            <person name="Huang E."/>
            <person name="Gao Y."/>
            <person name="Liu J."/>
            <person name="Shao H."/>
            <person name="Ye R."/>
            <person name="Li L."/>
            <person name="Wei W."/>
            <person name="Wang X."/>
            <person name="Wang C."/>
            <person name="Huo Q."/>
            <person name="Li W."/>
            <person name="Guo W."/>
            <person name="Chen H."/>
            <person name="Chen S."/>
            <person name="Zhou L."/>
            <person name="Zhou L."/>
            <person name="Ni X."/>
            <person name="Tian J."/>
            <person name="Zhou Y."/>
            <person name="Sheng Y."/>
            <person name="Liu T."/>
            <person name="Pan Y."/>
            <person name="Xia L."/>
            <person name="Li J."/>
            <person name="Zhao F."/>
            <person name="Cao W."/>
        </authorList>
    </citation>
    <scope>NUCLEOTIDE SEQUENCE</scope>
    <source>
        <strain evidence="1">Rsan-2018</strain>
        <tissue evidence="1">Larvae</tissue>
    </source>
</reference>
<sequence>MLSARNRTAGQATLRDVLLATPPHVVVGRPQHGRPRSLAGTWVAGVRRFGPLSCVCRCFGSSPATKHLATIQLTDPRGAWPTTNHHHAWNAYTGLNGDADADGTFSVLREPLRGYCGYTARAVDAMSSVVRQYENQSGEWRTLVATSDTWKIGIARSSEKPDSSSALLYQRLSRTKGGEQTSGVYLRSAENGSTTGRHSDALLGIMNVD</sequence>
<comment type="caution">
    <text evidence="1">The sequence shown here is derived from an EMBL/GenBank/DDBJ whole genome shotgun (WGS) entry which is preliminary data.</text>
</comment>
<accession>A0A9D4SZD3</accession>
<dbReference type="AlphaFoldDB" id="A0A9D4SZD3"/>
<name>A0A9D4SZD3_RHISA</name>
<keyword evidence="2" id="KW-1185">Reference proteome</keyword>
<protein>
    <submittedName>
        <fullName evidence="1">Uncharacterized protein</fullName>
    </submittedName>
</protein>
<organism evidence="1 2">
    <name type="scientific">Rhipicephalus sanguineus</name>
    <name type="common">Brown dog tick</name>
    <name type="synonym">Ixodes sanguineus</name>
    <dbReference type="NCBI Taxonomy" id="34632"/>
    <lineage>
        <taxon>Eukaryota</taxon>
        <taxon>Metazoa</taxon>
        <taxon>Ecdysozoa</taxon>
        <taxon>Arthropoda</taxon>
        <taxon>Chelicerata</taxon>
        <taxon>Arachnida</taxon>
        <taxon>Acari</taxon>
        <taxon>Parasitiformes</taxon>
        <taxon>Ixodida</taxon>
        <taxon>Ixodoidea</taxon>
        <taxon>Ixodidae</taxon>
        <taxon>Rhipicephalinae</taxon>
        <taxon>Rhipicephalus</taxon>
        <taxon>Rhipicephalus</taxon>
    </lineage>
</organism>
<dbReference type="EMBL" id="JABSTV010001249">
    <property type="protein sequence ID" value="KAH7962640.1"/>
    <property type="molecule type" value="Genomic_DNA"/>
</dbReference>